<organism evidence="1 2">
    <name type="scientific">Cirrhinus mrigala</name>
    <name type="common">Mrigala</name>
    <dbReference type="NCBI Taxonomy" id="683832"/>
    <lineage>
        <taxon>Eukaryota</taxon>
        <taxon>Metazoa</taxon>
        <taxon>Chordata</taxon>
        <taxon>Craniata</taxon>
        <taxon>Vertebrata</taxon>
        <taxon>Euteleostomi</taxon>
        <taxon>Actinopterygii</taxon>
        <taxon>Neopterygii</taxon>
        <taxon>Teleostei</taxon>
        <taxon>Ostariophysi</taxon>
        <taxon>Cypriniformes</taxon>
        <taxon>Cyprinidae</taxon>
        <taxon>Labeoninae</taxon>
        <taxon>Labeonini</taxon>
        <taxon>Cirrhinus</taxon>
    </lineage>
</organism>
<comment type="caution">
    <text evidence="1">The sequence shown here is derived from an EMBL/GenBank/DDBJ whole genome shotgun (WGS) entry which is preliminary data.</text>
</comment>
<accession>A0ABD0NPP4</accession>
<sequence>MVTLGLLCNKEYYSSECEKCIAIVYDVQRNHSFCLFFAISTLESPRLSTASVGSNDRATTATLSDSSDFTEVQRPVSVVSTISSGSGSSREDVLLSGTPSAGVPIDDNVDLELMPATDPDETQGTSLAQATLFFQQNSSNTVNNNNNSSSVSNGFSPFAANTMAPNPQLTYLDRVVMEIIETERMYVRDLR</sequence>
<dbReference type="AlphaFoldDB" id="A0ABD0NPP4"/>
<dbReference type="PANTHER" id="PTHR45924">
    <property type="entry name" value="FI17866P1"/>
    <property type="match status" value="1"/>
</dbReference>
<name>A0ABD0NPP4_CIRMR</name>
<dbReference type="SUPFAM" id="SSF48065">
    <property type="entry name" value="DBL homology domain (DH-domain)"/>
    <property type="match status" value="1"/>
</dbReference>
<evidence type="ECO:0008006" key="3">
    <source>
        <dbReference type="Google" id="ProtNLM"/>
    </source>
</evidence>
<keyword evidence="2" id="KW-1185">Reference proteome</keyword>
<dbReference type="Proteomes" id="UP001529510">
    <property type="component" value="Unassembled WGS sequence"/>
</dbReference>
<dbReference type="InterPro" id="IPR035899">
    <property type="entry name" value="DBL_dom_sf"/>
</dbReference>
<protein>
    <recommendedName>
        <fullName evidence="3">DH domain-containing protein</fullName>
    </recommendedName>
</protein>
<reference evidence="1 2" key="1">
    <citation type="submission" date="2024-05" db="EMBL/GenBank/DDBJ databases">
        <title>Genome sequencing and assembly of Indian major carp, Cirrhinus mrigala (Hamilton, 1822).</title>
        <authorList>
            <person name="Mohindra V."/>
            <person name="Chowdhury L.M."/>
            <person name="Lal K."/>
            <person name="Jena J.K."/>
        </authorList>
    </citation>
    <scope>NUCLEOTIDE SEQUENCE [LARGE SCALE GENOMIC DNA]</scope>
    <source>
        <strain evidence="1">CM1030</strain>
        <tissue evidence="1">Blood</tissue>
    </source>
</reference>
<gene>
    <name evidence="1" type="ORF">M9458_039585</name>
</gene>
<dbReference type="EMBL" id="JAMKFB020000020">
    <property type="protein sequence ID" value="KAL0163832.1"/>
    <property type="molecule type" value="Genomic_DNA"/>
</dbReference>
<dbReference type="PANTHER" id="PTHR45924:SF4">
    <property type="entry name" value="PLECKSTRIN HOMOLOGY DOMAIN-CONTAINING FAMILY G MEMBER 3"/>
    <property type="match status" value="1"/>
</dbReference>
<feature type="non-terminal residue" evidence="1">
    <location>
        <position position="191"/>
    </location>
</feature>
<proteinExistence type="predicted"/>
<evidence type="ECO:0000313" key="2">
    <source>
        <dbReference type="Proteomes" id="UP001529510"/>
    </source>
</evidence>
<evidence type="ECO:0000313" key="1">
    <source>
        <dbReference type="EMBL" id="KAL0163832.1"/>
    </source>
</evidence>